<organism evidence="1">
    <name type="scientific">Singulisphaera sp. Ch08</name>
    <dbReference type="NCBI Taxonomy" id="3120278"/>
    <lineage>
        <taxon>Bacteria</taxon>
        <taxon>Pseudomonadati</taxon>
        <taxon>Planctomycetota</taxon>
        <taxon>Planctomycetia</taxon>
        <taxon>Isosphaerales</taxon>
        <taxon>Isosphaeraceae</taxon>
        <taxon>Singulisphaera</taxon>
    </lineage>
</organism>
<gene>
    <name evidence="1" type="ORF">V5E97_24420</name>
</gene>
<dbReference type="AlphaFoldDB" id="A0AAU7C881"/>
<evidence type="ECO:0000313" key="1">
    <source>
        <dbReference type="EMBL" id="XBH01489.1"/>
    </source>
</evidence>
<dbReference type="RefSeq" id="WP_406694217.1">
    <property type="nucleotide sequence ID" value="NZ_CP155447.1"/>
</dbReference>
<name>A0AAU7C881_9BACT</name>
<sequence>MTYPSELELREYFGVDPERSDDVTLFRVADVAGISLVFSYNDTDDSVQTALNVADRCISVVSHEKMSRLWIDQDTLRAEFTYSDNIVTLSLLVNPTIRVDWSGLRSS</sequence>
<reference evidence="1" key="1">
    <citation type="submission" date="2024-05" db="EMBL/GenBank/DDBJ databases">
        <title>Planctomycetes of the genus Singulisphaera possess chitinolytic capabilities.</title>
        <authorList>
            <person name="Ivanova A."/>
        </authorList>
    </citation>
    <scope>NUCLEOTIDE SEQUENCE</scope>
    <source>
        <strain evidence="1">Ch08T</strain>
    </source>
</reference>
<dbReference type="CDD" id="cd20698">
    <property type="entry name" value="CdiI_Kp-like"/>
    <property type="match status" value="1"/>
</dbReference>
<dbReference type="EMBL" id="CP155447">
    <property type="protein sequence ID" value="XBH01489.1"/>
    <property type="molecule type" value="Genomic_DNA"/>
</dbReference>
<accession>A0AAU7C881</accession>
<proteinExistence type="predicted"/>
<protein>
    <submittedName>
        <fullName evidence="1">Uncharacterized protein</fullName>
    </submittedName>
</protein>